<name>A0A1Q6F301_9BACT</name>
<proteinExistence type="inferred from homology"/>
<dbReference type="PANTHER" id="PTHR43022">
    <property type="entry name" value="PROTEIN SMF"/>
    <property type="match status" value="1"/>
</dbReference>
<dbReference type="GO" id="GO:0009294">
    <property type="term" value="P:DNA-mediated transformation"/>
    <property type="evidence" value="ECO:0007669"/>
    <property type="project" value="InterPro"/>
</dbReference>
<dbReference type="STRING" id="28117.BHV66_09670"/>
<organism evidence="4 5">
    <name type="scientific">Alistipes putredinis</name>
    <dbReference type="NCBI Taxonomy" id="28117"/>
    <lineage>
        <taxon>Bacteria</taxon>
        <taxon>Pseudomonadati</taxon>
        <taxon>Bacteroidota</taxon>
        <taxon>Bacteroidia</taxon>
        <taxon>Bacteroidales</taxon>
        <taxon>Rikenellaceae</taxon>
        <taxon>Alistipes</taxon>
    </lineage>
</organism>
<dbReference type="SUPFAM" id="SSF47781">
    <property type="entry name" value="RuvA domain 2-like"/>
    <property type="match status" value="1"/>
</dbReference>
<evidence type="ECO:0000256" key="1">
    <source>
        <dbReference type="ARBA" id="ARBA00006525"/>
    </source>
</evidence>
<dbReference type="RefSeq" id="WP_278339513.1">
    <property type="nucleotide sequence ID" value="NZ_BAAFLA010000021.1"/>
</dbReference>
<dbReference type="AlphaFoldDB" id="A0A1Q6F301"/>
<dbReference type="Pfam" id="PF17782">
    <property type="entry name" value="WHD_DprA"/>
    <property type="match status" value="1"/>
</dbReference>
<gene>
    <name evidence="4" type="ORF">BHV66_09670</name>
</gene>
<comment type="caution">
    <text evidence="4">The sequence shown here is derived from an EMBL/GenBank/DDBJ whole genome shotgun (WGS) entry which is preliminary data.</text>
</comment>
<dbReference type="InterPro" id="IPR057666">
    <property type="entry name" value="DrpA_SLOG"/>
</dbReference>
<dbReference type="Gene3D" id="3.40.50.450">
    <property type="match status" value="1"/>
</dbReference>
<accession>A0A1Q6F301</accession>
<sequence length="370" mass="39613">MKREIPDIALTLTPGIGPKGAVHLLDVFGSAEAVFSASADELIEKARLRPELARAILQKKAFADAEREVKHCRKHGIEIIASTDAQYPALLRETADYPHVLYVLGSPEALGKTTLTMVGTRRMTPYGQQMADRLIGELADRVADTVIVSGLAFGIDTACHRAALAFGMPTVGIIASALPGITPAQHTAVARDMIEHGGAVVSELHSQTRQNGNFYHSRNRLLAGISGGTVVVESPAEGGSMDTARLADGYNRMLMAVPGRATDFASAGTNLLIRTQRAQMVCTGEDIVREMMWDQNRPGDLIDRPTAAPAALTRDEEGLLGCFRTDDPISAEELCELSGLGFGELSALLLGLEMAGAVRQLPGNRYMKLI</sequence>
<reference evidence="4 5" key="1">
    <citation type="journal article" date="2016" name="Nat. Biotechnol.">
        <title>Measurement of bacterial replication rates in microbial communities.</title>
        <authorList>
            <person name="Brown C.T."/>
            <person name="Olm M.R."/>
            <person name="Thomas B.C."/>
            <person name="Banfield J.F."/>
        </authorList>
    </citation>
    <scope>NUCLEOTIDE SEQUENCE [LARGE SCALE GENOMIC DNA]</scope>
    <source>
        <strain evidence="4">CAG:67_53_122</strain>
    </source>
</reference>
<feature type="domain" description="DprA winged helix" evidence="3">
    <location>
        <begin position="305"/>
        <end position="364"/>
    </location>
</feature>
<dbReference type="InterPro" id="IPR010994">
    <property type="entry name" value="RuvA_2-like"/>
</dbReference>
<protein>
    <submittedName>
        <fullName evidence="4">DNA processing protein DprA</fullName>
    </submittedName>
</protein>
<evidence type="ECO:0000313" key="4">
    <source>
        <dbReference type="EMBL" id="OKY93279.1"/>
    </source>
</evidence>
<evidence type="ECO:0000313" key="5">
    <source>
        <dbReference type="Proteomes" id="UP000187417"/>
    </source>
</evidence>
<comment type="similarity">
    <text evidence="1">Belongs to the DprA/Smf family.</text>
</comment>
<dbReference type="Pfam" id="PF02481">
    <property type="entry name" value="DNA_processg_A"/>
    <property type="match status" value="1"/>
</dbReference>
<evidence type="ECO:0000259" key="3">
    <source>
        <dbReference type="Pfam" id="PF17782"/>
    </source>
</evidence>
<dbReference type="Proteomes" id="UP000187417">
    <property type="component" value="Unassembled WGS sequence"/>
</dbReference>
<dbReference type="InterPro" id="IPR003488">
    <property type="entry name" value="DprA"/>
</dbReference>
<evidence type="ECO:0000259" key="2">
    <source>
        <dbReference type="Pfam" id="PF02481"/>
    </source>
</evidence>
<dbReference type="PANTHER" id="PTHR43022:SF1">
    <property type="entry name" value="PROTEIN SMF"/>
    <property type="match status" value="1"/>
</dbReference>
<dbReference type="SUPFAM" id="SSF102405">
    <property type="entry name" value="MCP/YpsA-like"/>
    <property type="match status" value="1"/>
</dbReference>
<dbReference type="InterPro" id="IPR036388">
    <property type="entry name" value="WH-like_DNA-bd_sf"/>
</dbReference>
<feature type="domain" description="Smf/DprA SLOG" evidence="2">
    <location>
        <begin position="79"/>
        <end position="291"/>
    </location>
</feature>
<dbReference type="InterPro" id="IPR041614">
    <property type="entry name" value="DprA_WH"/>
</dbReference>
<dbReference type="EMBL" id="MNQH01000040">
    <property type="protein sequence ID" value="OKY93279.1"/>
    <property type="molecule type" value="Genomic_DNA"/>
</dbReference>
<dbReference type="Gene3D" id="1.10.10.10">
    <property type="entry name" value="Winged helix-like DNA-binding domain superfamily/Winged helix DNA-binding domain"/>
    <property type="match status" value="1"/>
</dbReference>